<accession>A0A6J4TCH3</accession>
<feature type="non-terminal residue" evidence="1">
    <location>
        <position position="39"/>
    </location>
</feature>
<gene>
    <name evidence="1" type="ORF">AVDCRST_MAG31-1470</name>
</gene>
<name>A0A6J4TCH3_9SPHN</name>
<evidence type="ECO:0000313" key="1">
    <source>
        <dbReference type="EMBL" id="CAA9519588.1"/>
    </source>
</evidence>
<protein>
    <submittedName>
        <fullName evidence="1">Uncharacterized protein</fullName>
    </submittedName>
</protein>
<dbReference type="EMBL" id="CADCWA010000106">
    <property type="protein sequence ID" value="CAA9519588.1"/>
    <property type="molecule type" value="Genomic_DNA"/>
</dbReference>
<sequence length="39" mass="4375">AAVQQLQAHWVRISHPGHADCGQVVRARQRIVCDGELRL</sequence>
<proteinExistence type="predicted"/>
<reference evidence="1" key="1">
    <citation type="submission" date="2020-02" db="EMBL/GenBank/DDBJ databases">
        <authorList>
            <person name="Meier V. D."/>
        </authorList>
    </citation>
    <scope>NUCLEOTIDE SEQUENCE</scope>
    <source>
        <strain evidence="1">AVDCRST_MAG31</strain>
    </source>
</reference>
<feature type="non-terminal residue" evidence="1">
    <location>
        <position position="1"/>
    </location>
</feature>
<dbReference type="AlphaFoldDB" id="A0A6J4TCH3"/>
<organism evidence="1">
    <name type="scientific">uncultured Sphingomonas sp</name>
    <dbReference type="NCBI Taxonomy" id="158754"/>
    <lineage>
        <taxon>Bacteria</taxon>
        <taxon>Pseudomonadati</taxon>
        <taxon>Pseudomonadota</taxon>
        <taxon>Alphaproteobacteria</taxon>
        <taxon>Sphingomonadales</taxon>
        <taxon>Sphingomonadaceae</taxon>
        <taxon>Sphingomonas</taxon>
        <taxon>environmental samples</taxon>
    </lineage>
</organism>